<dbReference type="InterPro" id="IPR001128">
    <property type="entry name" value="Cyt_P450"/>
</dbReference>
<accession>A0AAV1YRL0</accession>
<keyword evidence="11" id="KW-1185">Reference proteome</keyword>
<keyword evidence="3 7" id="KW-0479">Metal-binding</keyword>
<evidence type="ECO:0000256" key="8">
    <source>
        <dbReference type="RuleBase" id="RU000461"/>
    </source>
</evidence>
<dbReference type="PRINTS" id="PR00385">
    <property type="entry name" value="P450"/>
</dbReference>
<dbReference type="GO" id="GO:0008395">
    <property type="term" value="F:steroid hydroxylase activity"/>
    <property type="evidence" value="ECO:0007669"/>
    <property type="project" value="TreeGrafter"/>
</dbReference>
<dbReference type="SUPFAM" id="SSF48264">
    <property type="entry name" value="Cytochrome P450"/>
    <property type="match status" value="1"/>
</dbReference>
<dbReference type="PANTHER" id="PTHR24300">
    <property type="entry name" value="CYTOCHROME P450 508A4-RELATED"/>
    <property type="match status" value="1"/>
</dbReference>
<dbReference type="InterPro" id="IPR017972">
    <property type="entry name" value="Cyt_P450_CS"/>
</dbReference>
<keyword evidence="9" id="KW-0812">Transmembrane</keyword>
<dbReference type="InterPro" id="IPR036396">
    <property type="entry name" value="Cyt_P450_sf"/>
</dbReference>
<dbReference type="Pfam" id="PF00067">
    <property type="entry name" value="p450"/>
    <property type="match status" value="1"/>
</dbReference>
<evidence type="ECO:0000313" key="10">
    <source>
        <dbReference type="EMBL" id="CAL1261372.1"/>
    </source>
</evidence>
<proteinExistence type="inferred from homology"/>
<dbReference type="GO" id="GO:0005737">
    <property type="term" value="C:cytoplasm"/>
    <property type="evidence" value="ECO:0007669"/>
    <property type="project" value="TreeGrafter"/>
</dbReference>
<keyword evidence="7 8" id="KW-0349">Heme</keyword>
<gene>
    <name evidence="10" type="ORF">LARSCL_LOCUS352</name>
</gene>
<dbReference type="FunFam" id="1.10.630.10:FF:000036">
    <property type="entry name" value="CYtochrome P450 family"/>
    <property type="match status" value="1"/>
</dbReference>
<evidence type="ECO:0000256" key="7">
    <source>
        <dbReference type="PIRSR" id="PIRSR602401-1"/>
    </source>
</evidence>
<dbReference type="GO" id="GO:0016712">
    <property type="term" value="F:oxidoreductase activity, acting on paired donors, with incorporation or reduction of molecular oxygen, reduced flavin or flavoprotein as one donor, and incorporation of one atom of oxygen"/>
    <property type="evidence" value="ECO:0007669"/>
    <property type="project" value="TreeGrafter"/>
</dbReference>
<keyword evidence="9" id="KW-1133">Transmembrane helix</keyword>
<evidence type="ECO:0000256" key="6">
    <source>
        <dbReference type="ARBA" id="ARBA00023033"/>
    </source>
</evidence>
<evidence type="ECO:0000256" key="4">
    <source>
        <dbReference type="ARBA" id="ARBA00023002"/>
    </source>
</evidence>
<evidence type="ECO:0000256" key="3">
    <source>
        <dbReference type="ARBA" id="ARBA00022723"/>
    </source>
</evidence>
<reference evidence="10 11" key="1">
    <citation type="submission" date="2024-04" db="EMBL/GenBank/DDBJ databases">
        <authorList>
            <person name="Rising A."/>
            <person name="Reimegard J."/>
            <person name="Sonavane S."/>
            <person name="Akerstrom W."/>
            <person name="Nylinder S."/>
            <person name="Hedman E."/>
            <person name="Kallberg Y."/>
        </authorList>
    </citation>
    <scope>NUCLEOTIDE SEQUENCE [LARGE SCALE GENOMIC DNA]</scope>
</reference>
<feature type="binding site" description="axial binding residue" evidence="7">
    <location>
        <position position="451"/>
    </location>
    <ligand>
        <name>heme</name>
        <dbReference type="ChEBI" id="CHEBI:30413"/>
    </ligand>
    <ligandPart>
        <name>Fe</name>
        <dbReference type="ChEBI" id="CHEBI:18248"/>
    </ligandPart>
</feature>
<dbReference type="GO" id="GO:0020037">
    <property type="term" value="F:heme binding"/>
    <property type="evidence" value="ECO:0007669"/>
    <property type="project" value="InterPro"/>
</dbReference>
<evidence type="ECO:0000256" key="2">
    <source>
        <dbReference type="ARBA" id="ARBA00010617"/>
    </source>
</evidence>
<dbReference type="EMBL" id="CAXIEN010000002">
    <property type="protein sequence ID" value="CAL1261372.1"/>
    <property type="molecule type" value="Genomic_DNA"/>
</dbReference>
<dbReference type="AlphaFoldDB" id="A0AAV1YRL0"/>
<organism evidence="10 11">
    <name type="scientific">Larinioides sclopetarius</name>
    <dbReference type="NCBI Taxonomy" id="280406"/>
    <lineage>
        <taxon>Eukaryota</taxon>
        <taxon>Metazoa</taxon>
        <taxon>Ecdysozoa</taxon>
        <taxon>Arthropoda</taxon>
        <taxon>Chelicerata</taxon>
        <taxon>Arachnida</taxon>
        <taxon>Araneae</taxon>
        <taxon>Araneomorphae</taxon>
        <taxon>Entelegynae</taxon>
        <taxon>Araneoidea</taxon>
        <taxon>Araneidae</taxon>
        <taxon>Larinioides</taxon>
    </lineage>
</organism>
<dbReference type="Gene3D" id="1.10.630.10">
    <property type="entry name" value="Cytochrome P450"/>
    <property type="match status" value="1"/>
</dbReference>
<name>A0AAV1YRL0_9ARAC</name>
<dbReference type="Proteomes" id="UP001497382">
    <property type="component" value="Unassembled WGS sequence"/>
</dbReference>
<comment type="caution">
    <text evidence="10">The sequence shown here is derived from an EMBL/GenBank/DDBJ whole genome shotgun (WGS) entry which is preliminary data.</text>
</comment>
<dbReference type="InterPro" id="IPR002401">
    <property type="entry name" value="Cyt_P450_E_grp-I"/>
</dbReference>
<comment type="similarity">
    <text evidence="2 8">Belongs to the cytochrome P450 family.</text>
</comment>
<dbReference type="PRINTS" id="PR00463">
    <property type="entry name" value="EP450I"/>
</dbReference>
<feature type="transmembrane region" description="Helical" evidence="9">
    <location>
        <begin position="15"/>
        <end position="34"/>
    </location>
</feature>
<dbReference type="GO" id="GO:0006805">
    <property type="term" value="P:xenobiotic metabolic process"/>
    <property type="evidence" value="ECO:0007669"/>
    <property type="project" value="TreeGrafter"/>
</dbReference>
<dbReference type="PROSITE" id="PS00086">
    <property type="entry name" value="CYTOCHROME_P450"/>
    <property type="match status" value="1"/>
</dbReference>
<protein>
    <recommendedName>
        <fullName evidence="12">Cytochrome P450</fullName>
    </recommendedName>
</protein>
<evidence type="ECO:0000256" key="1">
    <source>
        <dbReference type="ARBA" id="ARBA00001971"/>
    </source>
</evidence>
<dbReference type="GO" id="GO:0006082">
    <property type="term" value="P:organic acid metabolic process"/>
    <property type="evidence" value="ECO:0007669"/>
    <property type="project" value="TreeGrafter"/>
</dbReference>
<evidence type="ECO:0008006" key="12">
    <source>
        <dbReference type="Google" id="ProtNLM"/>
    </source>
</evidence>
<keyword evidence="9" id="KW-0472">Membrane</keyword>
<keyword evidence="6 8" id="KW-0503">Monooxygenase</keyword>
<comment type="cofactor">
    <cofactor evidence="1 7">
        <name>heme</name>
        <dbReference type="ChEBI" id="CHEBI:30413"/>
    </cofactor>
</comment>
<keyword evidence="4 8" id="KW-0560">Oxidoreductase</keyword>
<evidence type="ECO:0000256" key="5">
    <source>
        <dbReference type="ARBA" id="ARBA00023004"/>
    </source>
</evidence>
<dbReference type="PANTHER" id="PTHR24300:SF403">
    <property type="entry name" value="CYTOCHROME P450 306A1"/>
    <property type="match status" value="1"/>
</dbReference>
<dbReference type="InterPro" id="IPR050182">
    <property type="entry name" value="Cytochrome_P450_fam2"/>
</dbReference>
<dbReference type="GO" id="GO:0005506">
    <property type="term" value="F:iron ion binding"/>
    <property type="evidence" value="ECO:0007669"/>
    <property type="project" value="InterPro"/>
</dbReference>
<evidence type="ECO:0000256" key="9">
    <source>
        <dbReference type="SAM" id="Phobius"/>
    </source>
</evidence>
<evidence type="ECO:0000313" key="11">
    <source>
        <dbReference type="Proteomes" id="UP001497382"/>
    </source>
</evidence>
<sequence length="511" mass="58459">MIESFFSQYVNSTTWTLLPMLAVFVTVLLISRYITEHLYIFKKLPPGPWGLPIFGHLFFLRPCSHLKLTQLGEKYGPIYQIFLGSKRVVVISDPDLVKEAFGQLVFSGRPDTSLTKLIEGYGIINSGGPLWQEQRRFLFNALRDFGARTFGPKSSCLEFNIRDQVSELLVSLNKANESKIYIRPMIARAVSNVIGTLLMGVTFNESDEGFKRLLFLIEDGFKHLTVAAPVNFIPILRYLPIVRSAYKTIQNSKKETDAYFAQVAEDHRNTDIPRYTTDFVDRFFAKQGETKDGKKETFFSDQQLHQVMADVFSAGLETVTSTLEWAVVFLVRHKDVQRRIQEEIDSVIGYYRIPELSDWANMPYTEAFYNEVLRRANVIPLGNTHASLLDTQLGGYFIPKGTHIIPNLWAMHMNPDVWDSPEEFRPERFLVDGCIKKPGHFMPFSTGKRMCIGDTLTHMEVFLFVTGILQKFDLDIPRDEDFPTLDAENRVSLAAKPFKICALQRQFPALS</sequence>
<keyword evidence="5 7" id="KW-0408">Iron</keyword>